<protein>
    <recommendedName>
        <fullName evidence="6">SP-RING-type domain-containing protein</fullName>
    </recommendedName>
</protein>
<dbReference type="EMBL" id="PRFC01000234">
    <property type="protein sequence ID" value="PWU98233.1"/>
    <property type="molecule type" value="Genomic_DNA"/>
</dbReference>
<evidence type="ECO:0000256" key="2">
    <source>
        <dbReference type="ARBA" id="ARBA00022771"/>
    </source>
</evidence>
<evidence type="ECO:0000256" key="4">
    <source>
        <dbReference type="PROSITE-ProRule" id="PRU00452"/>
    </source>
</evidence>
<keyword evidence="2 4" id="KW-0863">Zinc-finger</keyword>
<dbReference type="VEuPathDB" id="TriTrypDB:C3747_234g30"/>
<dbReference type="VEuPathDB" id="TriTrypDB:C4B63_20g147"/>
<feature type="domain" description="SP-RING-type" evidence="6">
    <location>
        <begin position="89"/>
        <end position="175"/>
    </location>
</feature>
<dbReference type="GO" id="GO:0016925">
    <property type="term" value="P:protein sumoylation"/>
    <property type="evidence" value="ECO:0007669"/>
    <property type="project" value="TreeGrafter"/>
</dbReference>
<dbReference type="CDD" id="cd16650">
    <property type="entry name" value="SP-RING_PIAS-like"/>
    <property type="match status" value="1"/>
</dbReference>
<evidence type="ECO:0000256" key="3">
    <source>
        <dbReference type="ARBA" id="ARBA00022833"/>
    </source>
</evidence>
<dbReference type="VEuPathDB" id="TriTrypDB:Tc_MARK_2768"/>
<reference evidence="7 8" key="1">
    <citation type="journal article" date="2018" name="Microb. Genom.">
        <title>Expanding an expanded genome: long-read sequencing of Trypanosoma cruzi.</title>
        <authorList>
            <person name="Berna L."/>
            <person name="Rodriguez M."/>
            <person name="Chiribao M.L."/>
            <person name="Parodi-Talice A."/>
            <person name="Pita S."/>
            <person name="Rijo G."/>
            <person name="Alvarez-Valin F."/>
            <person name="Robello C."/>
        </authorList>
    </citation>
    <scope>NUCLEOTIDE SEQUENCE [LARGE SCALE GENOMIC DNA]</scope>
    <source>
        <strain evidence="7 8">TCC</strain>
    </source>
</reference>
<dbReference type="SMR" id="A0A2V2VV68"/>
<dbReference type="OrthoDB" id="27975at2759"/>
<dbReference type="VEuPathDB" id="TriTrypDB:TCDM_02653"/>
<dbReference type="Gene3D" id="3.30.40.10">
    <property type="entry name" value="Zinc/RING finger domain, C3HC4 (zinc finger)"/>
    <property type="match status" value="1"/>
</dbReference>
<dbReference type="InterPro" id="IPR004181">
    <property type="entry name" value="Znf_MIZ"/>
</dbReference>
<dbReference type="GO" id="GO:0000785">
    <property type="term" value="C:chromatin"/>
    <property type="evidence" value="ECO:0007669"/>
    <property type="project" value="TreeGrafter"/>
</dbReference>
<accession>A0A2V2VV68</accession>
<keyword evidence="3" id="KW-0862">Zinc</keyword>
<dbReference type="AlphaFoldDB" id="A0A2V2VV68"/>
<dbReference type="VEuPathDB" id="TriTrypDB:TcG_00079"/>
<dbReference type="VEuPathDB" id="TriTrypDB:TcCLB.511537.16"/>
<dbReference type="VEuPathDB" id="TriTrypDB:TCSYLVIO_005292"/>
<gene>
    <name evidence="7" type="ORF">C3747_234g30</name>
</gene>
<evidence type="ECO:0000313" key="7">
    <source>
        <dbReference type="EMBL" id="PWU98233.1"/>
    </source>
</evidence>
<dbReference type="PANTHER" id="PTHR10782:SF96">
    <property type="entry name" value="SP-RING-TYPE DOMAIN-CONTAINING PROTEIN"/>
    <property type="match status" value="1"/>
</dbReference>
<dbReference type="VEuPathDB" id="TriTrypDB:ECC02_003957"/>
<dbReference type="VEuPathDB" id="TriTrypDB:TcBrA4_0036290"/>
<evidence type="ECO:0000256" key="5">
    <source>
        <dbReference type="SAM" id="MobiDB-lite"/>
    </source>
</evidence>
<dbReference type="InterPro" id="IPR013083">
    <property type="entry name" value="Znf_RING/FYVE/PHD"/>
</dbReference>
<dbReference type="VEuPathDB" id="TriTrypDB:TcYC6_0050320"/>
<dbReference type="VEuPathDB" id="TriTrypDB:BCY84_01553"/>
<dbReference type="VEuPathDB" id="TriTrypDB:TcCL_ESM00951"/>
<evidence type="ECO:0000256" key="1">
    <source>
        <dbReference type="ARBA" id="ARBA00022723"/>
    </source>
</evidence>
<organism evidence="7 8">
    <name type="scientific">Trypanosoma cruzi</name>
    <dbReference type="NCBI Taxonomy" id="5693"/>
    <lineage>
        <taxon>Eukaryota</taxon>
        <taxon>Discoba</taxon>
        <taxon>Euglenozoa</taxon>
        <taxon>Kinetoplastea</taxon>
        <taxon>Metakinetoplastina</taxon>
        <taxon>Trypanosomatida</taxon>
        <taxon>Trypanosomatidae</taxon>
        <taxon>Trypanosoma</taxon>
        <taxon>Schizotrypanum</taxon>
    </lineage>
</organism>
<sequence>MPAHSATRGTQRASGPWAGFFSSSFGRGHAQVARVEGAKASKSSALVSQTLLDLRQRILDEVKGNKSANSKLRQAHRHRAWEMAFGHPGGDEVEVSTIEISLLCPYSRMALRYPVRSSECQHLQCCDLESWISLLEKCRSMRDPRAPCPVCEKRVAASTLEMDCWQLHVLSQMPPGTQMLILDPDGSYRSGDASRQQKKQQVTEIIESTQAQKEEGDDNFLLNSSNGSASPTQWISEIRIAHVKRERHSEDAPDPPSQGFPSASSGLTQDEDVLAVHYVESVGTTRVLPSQARLWVAHCPRCTRTLLKSEGGEVECCTECGLGREDWTLVRSFPGSSLSLELTRDGTLILRGADALAPHLIRAGFFRAIFADEEDVAFPRKDAGIWYTTATLTRYELDFLEACCQRLAFGETLEGMPSVPALFRIPRRRLAPRESAFKQLSHPSLSG</sequence>
<evidence type="ECO:0000259" key="6">
    <source>
        <dbReference type="PROSITE" id="PS51044"/>
    </source>
</evidence>
<keyword evidence="1" id="KW-0479">Metal-binding</keyword>
<comment type="caution">
    <text evidence="7">The sequence shown here is derived from an EMBL/GenBank/DDBJ whole genome shotgun (WGS) entry which is preliminary data.</text>
</comment>
<name>A0A2V2VV68_TRYCR</name>
<dbReference type="PROSITE" id="PS51044">
    <property type="entry name" value="ZF_SP_RING"/>
    <property type="match status" value="1"/>
</dbReference>
<dbReference type="GO" id="GO:0008270">
    <property type="term" value="F:zinc ion binding"/>
    <property type="evidence" value="ECO:0007669"/>
    <property type="project" value="UniProtKB-KW"/>
</dbReference>
<dbReference type="VEuPathDB" id="TriTrypDB:TcCLB.511021.60"/>
<dbReference type="Pfam" id="PF02891">
    <property type="entry name" value="zf-MIZ"/>
    <property type="match status" value="1"/>
</dbReference>
<dbReference type="GO" id="GO:0061665">
    <property type="term" value="F:SUMO ligase activity"/>
    <property type="evidence" value="ECO:0007669"/>
    <property type="project" value="TreeGrafter"/>
</dbReference>
<feature type="region of interest" description="Disordered" evidence="5">
    <location>
        <begin position="245"/>
        <end position="266"/>
    </location>
</feature>
<evidence type="ECO:0000313" key="8">
    <source>
        <dbReference type="Proteomes" id="UP000246078"/>
    </source>
</evidence>
<dbReference type="PANTHER" id="PTHR10782">
    <property type="entry name" value="ZINC FINGER MIZ DOMAIN-CONTAINING PROTEIN"/>
    <property type="match status" value="1"/>
</dbReference>
<dbReference type="Proteomes" id="UP000246078">
    <property type="component" value="Unassembled WGS sequence"/>
</dbReference>
<dbReference type="OMA" id="HRAWEMA"/>
<proteinExistence type="predicted"/>